<feature type="region of interest" description="Disordered" evidence="1">
    <location>
        <begin position="1"/>
        <end position="55"/>
    </location>
</feature>
<organism evidence="3 4">
    <name type="scientific">Myxococcus llanfairpwllgwyngyllgogerychwyrndrobwllllantysiliogogogochensis</name>
    <dbReference type="NCBI Taxonomy" id="2590453"/>
    <lineage>
        <taxon>Bacteria</taxon>
        <taxon>Pseudomonadati</taxon>
        <taxon>Myxococcota</taxon>
        <taxon>Myxococcia</taxon>
        <taxon>Myxococcales</taxon>
        <taxon>Cystobacterineae</taxon>
        <taxon>Myxococcaceae</taxon>
        <taxon>Myxococcus</taxon>
    </lineage>
</organism>
<evidence type="ECO:0000256" key="1">
    <source>
        <dbReference type="SAM" id="MobiDB-lite"/>
    </source>
</evidence>
<dbReference type="InterPro" id="IPR050570">
    <property type="entry name" value="Cell_wall_metabolism_enzyme"/>
</dbReference>
<reference evidence="3 4" key="1">
    <citation type="submission" date="2019-06" db="EMBL/GenBank/DDBJ databases">
        <authorList>
            <person name="Livingstone P."/>
            <person name="Whitworth D."/>
        </authorList>
    </citation>
    <scope>NUCLEOTIDE SEQUENCE [LARGE SCALE GENOMIC DNA]</scope>
    <source>
        <strain evidence="3 4">AM401</strain>
    </source>
</reference>
<gene>
    <name evidence="3" type="ORF">FJV41_44760</name>
</gene>
<protein>
    <submittedName>
        <fullName evidence="3">M23 family metallopeptidase</fullName>
    </submittedName>
</protein>
<evidence type="ECO:0000313" key="3">
    <source>
        <dbReference type="EMBL" id="TQF09410.1"/>
    </source>
</evidence>
<dbReference type="PROSITE" id="PS51782">
    <property type="entry name" value="LYSM"/>
    <property type="match status" value="1"/>
</dbReference>
<name>A0A540WK66_9BACT</name>
<dbReference type="AlphaFoldDB" id="A0A540WK66"/>
<dbReference type="InterPro" id="IPR036779">
    <property type="entry name" value="LysM_dom_sf"/>
</dbReference>
<dbReference type="GO" id="GO:0004222">
    <property type="term" value="F:metalloendopeptidase activity"/>
    <property type="evidence" value="ECO:0007669"/>
    <property type="project" value="TreeGrafter"/>
</dbReference>
<keyword evidence="4" id="KW-1185">Reference proteome</keyword>
<dbReference type="EMBL" id="VIFM01000349">
    <property type="protein sequence ID" value="TQF09410.1"/>
    <property type="molecule type" value="Genomic_DNA"/>
</dbReference>
<dbReference type="Gene3D" id="3.10.350.10">
    <property type="entry name" value="LysM domain"/>
    <property type="match status" value="1"/>
</dbReference>
<accession>A0A540WK66</accession>
<dbReference type="InterPro" id="IPR011055">
    <property type="entry name" value="Dup_hybrid_motif"/>
</dbReference>
<dbReference type="SMART" id="SM00257">
    <property type="entry name" value="LysM"/>
    <property type="match status" value="1"/>
</dbReference>
<feature type="region of interest" description="Disordered" evidence="1">
    <location>
        <begin position="120"/>
        <end position="171"/>
    </location>
</feature>
<dbReference type="InterPro" id="IPR018392">
    <property type="entry name" value="LysM"/>
</dbReference>
<dbReference type="SUPFAM" id="SSF51261">
    <property type="entry name" value="Duplicated hybrid motif"/>
    <property type="match status" value="1"/>
</dbReference>
<dbReference type="Pfam" id="PF01476">
    <property type="entry name" value="LysM"/>
    <property type="match status" value="1"/>
</dbReference>
<evidence type="ECO:0000313" key="4">
    <source>
        <dbReference type="Proteomes" id="UP000315369"/>
    </source>
</evidence>
<dbReference type="PANTHER" id="PTHR21666:SF270">
    <property type="entry name" value="MUREIN HYDROLASE ACTIVATOR ENVC"/>
    <property type="match status" value="1"/>
</dbReference>
<dbReference type="Proteomes" id="UP000315369">
    <property type="component" value="Unassembled WGS sequence"/>
</dbReference>
<dbReference type="PANTHER" id="PTHR21666">
    <property type="entry name" value="PEPTIDASE-RELATED"/>
    <property type="match status" value="1"/>
</dbReference>
<dbReference type="OrthoDB" id="9795421at2"/>
<dbReference type="Pfam" id="PF01551">
    <property type="entry name" value="Peptidase_M23"/>
    <property type="match status" value="1"/>
</dbReference>
<feature type="domain" description="LysM" evidence="2">
    <location>
        <begin position="70"/>
        <end position="114"/>
    </location>
</feature>
<evidence type="ECO:0000259" key="2">
    <source>
        <dbReference type="PROSITE" id="PS51782"/>
    </source>
</evidence>
<comment type="caution">
    <text evidence="3">The sequence shown here is derived from an EMBL/GenBank/DDBJ whole genome shotgun (WGS) entry which is preliminary data.</text>
</comment>
<sequence length="300" mass="31796">MSALVAGCVGPRAASPGTELTLVDSDAPAPSGETRGAPAPTASEPAPPPRNGALPFALRAAHPEPELVSVRHRVAPGETMYRIAKTYGLTVDELSSANGIKDVRALAVGQELTIPGVERSVPVESSDTLAAEADPEPVRTSTGTAPRQVVARREEPPRRPASRPGAGRPRLATQGMIDWPLRGVLYGRFGKKGREPHDGIDLAAPAGTPVKTAQEGTVLYAGEQRGYGNIVIVEHANRLITLYAHNRDLRVRTGQKVRREQVIATVGESGKTSGPHLHFELRLDGKPVDPLDYLGPMPST</sequence>
<dbReference type="CDD" id="cd12797">
    <property type="entry name" value="M23_peptidase"/>
    <property type="match status" value="1"/>
</dbReference>
<dbReference type="InterPro" id="IPR016047">
    <property type="entry name" value="M23ase_b-sheet_dom"/>
</dbReference>
<dbReference type="CDD" id="cd00118">
    <property type="entry name" value="LysM"/>
    <property type="match status" value="1"/>
</dbReference>
<dbReference type="Gene3D" id="2.70.70.10">
    <property type="entry name" value="Glucose Permease (Domain IIA)"/>
    <property type="match status" value="1"/>
</dbReference>
<proteinExistence type="predicted"/>